<reference evidence="4" key="3">
    <citation type="submission" date="2025-04" db="UniProtKB">
        <authorList>
            <consortium name="RefSeq"/>
        </authorList>
    </citation>
    <scope>IDENTIFICATION</scope>
    <source>
        <strain evidence="4">CBS 304.34</strain>
    </source>
</reference>
<dbReference type="OrthoDB" id="10590748at2759"/>
<proteinExistence type="predicted"/>
<accession>A0A6A6YW10</accession>
<organism evidence="2">
    <name type="scientific">Mytilinidion resinicola</name>
    <dbReference type="NCBI Taxonomy" id="574789"/>
    <lineage>
        <taxon>Eukaryota</taxon>
        <taxon>Fungi</taxon>
        <taxon>Dikarya</taxon>
        <taxon>Ascomycota</taxon>
        <taxon>Pezizomycotina</taxon>
        <taxon>Dothideomycetes</taxon>
        <taxon>Pleosporomycetidae</taxon>
        <taxon>Mytilinidiales</taxon>
        <taxon>Mytilinidiaceae</taxon>
        <taxon>Mytilinidion</taxon>
    </lineage>
</organism>
<evidence type="ECO:0000256" key="1">
    <source>
        <dbReference type="SAM" id="MobiDB-lite"/>
    </source>
</evidence>
<dbReference type="EMBL" id="MU003697">
    <property type="protein sequence ID" value="KAF2812573.1"/>
    <property type="molecule type" value="Genomic_DNA"/>
</dbReference>
<dbReference type="GeneID" id="54468135"/>
<evidence type="ECO:0000313" key="3">
    <source>
        <dbReference type="Proteomes" id="UP000504636"/>
    </source>
</evidence>
<dbReference type="RefSeq" id="XP_033579537.1">
    <property type="nucleotide sequence ID" value="XM_033727242.1"/>
</dbReference>
<gene>
    <name evidence="2 4" type="ORF">BDZ99DRAFT_558709</name>
</gene>
<sequence>MDDAGPSRGAASNERPASAIAQAIRCSMRMLRRAPSEGDAGDIASGLAAQTSSHGVTVSCCAPVASMTHASSVSVPVPGDSFNPTVVRGAWCVVRVLHSNSGRLALPSMDGAAPRRPTFGLVQKAAAASCHALPPALRPLGGGMPSNHGLPPALGPLSGGMPKIHAGGLPFDTLLGKPPRSGASGPHPDVGRPDPDSTPSTTWTAACFSTRRLSPSLPPCSRAAVGSRCATTRWRLSTAADIWNACIAIRFDVANLAVAQSPTCVPPVDLGCTSTPAIAVPKSWLRTFVSRHPSWLETPSLEHTWCRRVRPTPEVRRVVHISALACWPLPESPDLHAAEPSPRERPSQPWPHVSRHVFDCLST</sequence>
<feature type="region of interest" description="Disordered" evidence="1">
    <location>
        <begin position="175"/>
        <end position="202"/>
    </location>
</feature>
<protein>
    <submittedName>
        <fullName evidence="2 4">Uncharacterized protein</fullName>
    </submittedName>
</protein>
<evidence type="ECO:0000313" key="4">
    <source>
        <dbReference type="RefSeq" id="XP_033579537.1"/>
    </source>
</evidence>
<name>A0A6A6YW10_9PEZI</name>
<dbReference type="AlphaFoldDB" id="A0A6A6YW10"/>
<reference evidence="2 4" key="1">
    <citation type="journal article" date="2020" name="Stud. Mycol.">
        <title>101 Dothideomycetes genomes: a test case for predicting lifestyles and emergence of pathogens.</title>
        <authorList>
            <person name="Haridas S."/>
            <person name="Albert R."/>
            <person name="Binder M."/>
            <person name="Bloem J."/>
            <person name="Labutti K."/>
            <person name="Salamov A."/>
            <person name="Andreopoulos B."/>
            <person name="Baker S."/>
            <person name="Barry K."/>
            <person name="Bills G."/>
            <person name="Bluhm B."/>
            <person name="Cannon C."/>
            <person name="Castanera R."/>
            <person name="Culley D."/>
            <person name="Daum C."/>
            <person name="Ezra D."/>
            <person name="Gonzalez J."/>
            <person name="Henrissat B."/>
            <person name="Kuo A."/>
            <person name="Liang C."/>
            <person name="Lipzen A."/>
            <person name="Lutzoni F."/>
            <person name="Magnuson J."/>
            <person name="Mondo S."/>
            <person name="Nolan M."/>
            <person name="Ohm R."/>
            <person name="Pangilinan J."/>
            <person name="Park H.-J."/>
            <person name="Ramirez L."/>
            <person name="Alfaro M."/>
            <person name="Sun H."/>
            <person name="Tritt A."/>
            <person name="Yoshinaga Y."/>
            <person name="Zwiers L.-H."/>
            <person name="Turgeon B."/>
            <person name="Goodwin S."/>
            <person name="Spatafora J."/>
            <person name="Crous P."/>
            <person name="Grigoriev I."/>
        </authorList>
    </citation>
    <scope>NUCLEOTIDE SEQUENCE</scope>
    <source>
        <strain evidence="2 4">CBS 304.34</strain>
    </source>
</reference>
<reference evidence="4" key="2">
    <citation type="submission" date="2020-04" db="EMBL/GenBank/DDBJ databases">
        <authorList>
            <consortium name="NCBI Genome Project"/>
        </authorList>
    </citation>
    <scope>NUCLEOTIDE SEQUENCE</scope>
    <source>
        <strain evidence="4">CBS 304.34</strain>
    </source>
</reference>
<evidence type="ECO:0000313" key="2">
    <source>
        <dbReference type="EMBL" id="KAF2812573.1"/>
    </source>
</evidence>
<keyword evidence="3" id="KW-1185">Reference proteome</keyword>
<dbReference type="Proteomes" id="UP000504636">
    <property type="component" value="Unplaced"/>
</dbReference>